<keyword evidence="8" id="KW-0378">Hydrolase</keyword>
<dbReference type="AlphaFoldDB" id="A0A255YWB7"/>
<evidence type="ECO:0000313" key="14">
    <source>
        <dbReference type="EMBL" id="OYQ32945.1"/>
    </source>
</evidence>
<dbReference type="SFLD" id="SFLDG01136">
    <property type="entry name" value="C1.6:_Phosphoserine_Phosphatas"/>
    <property type="match status" value="1"/>
</dbReference>
<dbReference type="InterPro" id="IPR023214">
    <property type="entry name" value="HAD_sf"/>
</dbReference>
<evidence type="ECO:0000256" key="6">
    <source>
        <dbReference type="ARBA" id="ARBA00022605"/>
    </source>
</evidence>
<organism evidence="14 15">
    <name type="scientific">Niveispirillum lacus</name>
    <dbReference type="NCBI Taxonomy" id="1981099"/>
    <lineage>
        <taxon>Bacteria</taxon>
        <taxon>Pseudomonadati</taxon>
        <taxon>Pseudomonadota</taxon>
        <taxon>Alphaproteobacteria</taxon>
        <taxon>Rhodospirillales</taxon>
        <taxon>Azospirillaceae</taxon>
        <taxon>Niveispirillum</taxon>
    </lineage>
</organism>
<comment type="catalytic activity">
    <reaction evidence="12">
        <text>O-phospho-L-serine + H2O = L-serine + phosphate</text>
        <dbReference type="Rhea" id="RHEA:21208"/>
        <dbReference type="ChEBI" id="CHEBI:15377"/>
        <dbReference type="ChEBI" id="CHEBI:33384"/>
        <dbReference type="ChEBI" id="CHEBI:43474"/>
        <dbReference type="ChEBI" id="CHEBI:57524"/>
        <dbReference type="EC" id="3.1.3.3"/>
    </reaction>
</comment>
<dbReference type="EC" id="3.1.3.3" evidence="4"/>
<dbReference type="OrthoDB" id="9792539at2"/>
<accession>A0A255YWB7</accession>
<dbReference type="UniPathway" id="UPA00135">
    <property type="reaction ID" value="UER00198"/>
</dbReference>
<dbReference type="SFLD" id="SFLDS00003">
    <property type="entry name" value="Haloacid_Dehalogenase"/>
    <property type="match status" value="1"/>
</dbReference>
<keyword evidence="10" id="KW-0718">Serine biosynthesis</keyword>
<protein>
    <recommendedName>
        <fullName evidence="5">Phosphoserine phosphatase</fullName>
        <ecNumber evidence="4">3.1.3.3</ecNumber>
    </recommendedName>
    <alternativeName>
        <fullName evidence="11">O-phosphoserine phosphohydrolase</fullName>
    </alternativeName>
</protein>
<dbReference type="GO" id="GO:0005737">
    <property type="term" value="C:cytoplasm"/>
    <property type="evidence" value="ECO:0007669"/>
    <property type="project" value="TreeGrafter"/>
</dbReference>
<dbReference type="PANTHER" id="PTHR43344">
    <property type="entry name" value="PHOSPHOSERINE PHOSPHATASE"/>
    <property type="match status" value="1"/>
</dbReference>
<evidence type="ECO:0000256" key="11">
    <source>
        <dbReference type="ARBA" id="ARBA00031693"/>
    </source>
</evidence>
<comment type="cofactor">
    <cofactor evidence="1">
        <name>Mg(2+)</name>
        <dbReference type="ChEBI" id="CHEBI:18420"/>
    </cofactor>
</comment>
<dbReference type="GO" id="GO:0000287">
    <property type="term" value="F:magnesium ion binding"/>
    <property type="evidence" value="ECO:0007669"/>
    <property type="project" value="TreeGrafter"/>
</dbReference>
<dbReference type="GO" id="GO:0006564">
    <property type="term" value="P:L-serine biosynthetic process"/>
    <property type="evidence" value="ECO:0007669"/>
    <property type="project" value="UniProtKB-KW"/>
</dbReference>
<dbReference type="Pfam" id="PF12710">
    <property type="entry name" value="HAD"/>
    <property type="match status" value="1"/>
</dbReference>
<keyword evidence="6" id="KW-0028">Amino-acid biosynthesis</keyword>
<dbReference type="GO" id="GO:0036424">
    <property type="term" value="F:L-phosphoserine phosphatase activity"/>
    <property type="evidence" value="ECO:0007669"/>
    <property type="project" value="InterPro"/>
</dbReference>
<evidence type="ECO:0000256" key="12">
    <source>
        <dbReference type="ARBA" id="ARBA00048138"/>
    </source>
</evidence>
<sequence length="299" mass="31420">MRQVLTLIADPAAFKMDDAVAKTTRAALADLGAQTAPADWLVPGIACDIGFDGLNDDQAQAAVAKALAGLPVDIVAQEVEGRRKSVLVADMESTIIQQEMLDELGDLVGARERIAAITHRAMNGEIDFKGALRERVALLAGLDAGVLTDMIGRITYMPGASTLIATLKKHGVYCALVSGGFKTFTAHVRETLGFDEDQANDLIAEGGKLAGTVFEPILDKDAKHQALIRIAAAKRVPVAASITVGDGANDLPMLLAAGMGVAYHAKPSVAAQARARIDHGDLTALLYIQGYRAEEIVVA</sequence>
<reference evidence="14 15" key="1">
    <citation type="submission" date="2017-07" db="EMBL/GenBank/DDBJ databases">
        <title>Niveispirillum cyanobacteriorum sp. nov., isolated from cyanobacterial aggregates in a eutrophic lake.</title>
        <authorList>
            <person name="Cai H."/>
        </authorList>
    </citation>
    <scope>NUCLEOTIDE SEQUENCE [LARGE SCALE GENOMIC DNA]</scope>
    <source>
        <strain evidence="15">TH1-14</strain>
    </source>
</reference>
<dbReference type="PANTHER" id="PTHR43344:SF2">
    <property type="entry name" value="PHOSPHOSERINE PHOSPHATASE"/>
    <property type="match status" value="1"/>
</dbReference>
<evidence type="ECO:0000256" key="2">
    <source>
        <dbReference type="ARBA" id="ARBA00005135"/>
    </source>
</evidence>
<evidence type="ECO:0000256" key="7">
    <source>
        <dbReference type="ARBA" id="ARBA00022723"/>
    </source>
</evidence>
<evidence type="ECO:0000313" key="15">
    <source>
        <dbReference type="Proteomes" id="UP000216998"/>
    </source>
</evidence>
<evidence type="ECO:0000256" key="10">
    <source>
        <dbReference type="ARBA" id="ARBA00023299"/>
    </source>
</evidence>
<dbReference type="SFLD" id="SFLDF00029">
    <property type="entry name" value="phosphoserine_phosphatase"/>
    <property type="match status" value="1"/>
</dbReference>
<proteinExistence type="inferred from homology"/>
<dbReference type="InterPro" id="IPR050582">
    <property type="entry name" value="HAD-like_SerB"/>
</dbReference>
<dbReference type="Proteomes" id="UP000216998">
    <property type="component" value="Unassembled WGS sequence"/>
</dbReference>
<evidence type="ECO:0000256" key="4">
    <source>
        <dbReference type="ARBA" id="ARBA00012640"/>
    </source>
</evidence>
<keyword evidence="9" id="KW-0460">Magnesium</keyword>
<dbReference type="NCBIfam" id="TIGR01488">
    <property type="entry name" value="HAD-SF-IB"/>
    <property type="match status" value="1"/>
</dbReference>
<dbReference type="SUPFAM" id="SSF56784">
    <property type="entry name" value="HAD-like"/>
    <property type="match status" value="1"/>
</dbReference>
<keyword evidence="15" id="KW-1185">Reference proteome</keyword>
<comment type="similarity">
    <text evidence="3">Belongs to the HAD-like hydrolase superfamily. SerB family.</text>
</comment>
<dbReference type="InterPro" id="IPR004469">
    <property type="entry name" value="PSP"/>
</dbReference>
<comment type="pathway">
    <text evidence="2">Amino-acid biosynthesis; L-serine biosynthesis; L-serine from 3-phospho-D-glycerate: step 3/3.</text>
</comment>
<evidence type="ECO:0000256" key="3">
    <source>
        <dbReference type="ARBA" id="ARBA00009184"/>
    </source>
</evidence>
<evidence type="ECO:0000256" key="8">
    <source>
        <dbReference type="ARBA" id="ARBA00022801"/>
    </source>
</evidence>
<comment type="catalytic activity">
    <reaction evidence="13">
        <text>O-phospho-D-serine + H2O = D-serine + phosphate</text>
        <dbReference type="Rhea" id="RHEA:24873"/>
        <dbReference type="ChEBI" id="CHEBI:15377"/>
        <dbReference type="ChEBI" id="CHEBI:35247"/>
        <dbReference type="ChEBI" id="CHEBI:43474"/>
        <dbReference type="ChEBI" id="CHEBI:58680"/>
        <dbReference type="EC" id="3.1.3.3"/>
    </reaction>
</comment>
<evidence type="ECO:0000256" key="5">
    <source>
        <dbReference type="ARBA" id="ARBA00015196"/>
    </source>
</evidence>
<evidence type="ECO:0000256" key="1">
    <source>
        <dbReference type="ARBA" id="ARBA00001946"/>
    </source>
</evidence>
<gene>
    <name evidence="14" type="primary">serB</name>
    <name evidence="14" type="ORF">CHU95_18075</name>
</gene>
<dbReference type="RefSeq" id="WP_094457982.1">
    <property type="nucleotide sequence ID" value="NZ_NOXU01000031.1"/>
</dbReference>
<keyword evidence="7" id="KW-0479">Metal-binding</keyword>
<dbReference type="InterPro" id="IPR036412">
    <property type="entry name" value="HAD-like_sf"/>
</dbReference>
<comment type="caution">
    <text evidence="14">The sequence shown here is derived from an EMBL/GenBank/DDBJ whole genome shotgun (WGS) entry which is preliminary data.</text>
</comment>
<dbReference type="Gene3D" id="3.40.50.1000">
    <property type="entry name" value="HAD superfamily/HAD-like"/>
    <property type="match status" value="1"/>
</dbReference>
<evidence type="ECO:0000256" key="9">
    <source>
        <dbReference type="ARBA" id="ARBA00022842"/>
    </source>
</evidence>
<dbReference type="NCBIfam" id="TIGR00338">
    <property type="entry name" value="serB"/>
    <property type="match status" value="1"/>
</dbReference>
<dbReference type="SFLD" id="SFLDG01137">
    <property type="entry name" value="C1.6.1:_Phosphoserine_Phosphat"/>
    <property type="match status" value="1"/>
</dbReference>
<dbReference type="EMBL" id="NOXU01000031">
    <property type="protein sequence ID" value="OYQ32945.1"/>
    <property type="molecule type" value="Genomic_DNA"/>
</dbReference>
<evidence type="ECO:0000256" key="13">
    <source>
        <dbReference type="ARBA" id="ARBA00048523"/>
    </source>
</evidence>
<name>A0A255YWB7_9PROT</name>